<keyword evidence="1" id="KW-0040">ANK repeat</keyword>
<dbReference type="GeneID" id="94825324"/>
<dbReference type="Proteomes" id="UP000179807">
    <property type="component" value="Unassembled WGS sequence"/>
</dbReference>
<accession>A0A1J4J385</accession>
<keyword evidence="4" id="KW-1185">Reference proteome</keyword>
<comment type="caution">
    <text evidence="3">The sequence shown here is derived from an EMBL/GenBank/DDBJ whole genome shotgun (WGS) entry which is preliminary data.</text>
</comment>
<dbReference type="EMBL" id="MLAK01001370">
    <property type="protein sequence ID" value="OHS93818.1"/>
    <property type="molecule type" value="Genomic_DNA"/>
</dbReference>
<keyword evidence="2" id="KW-1133">Transmembrane helix</keyword>
<dbReference type="SUPFAM" id="SSF48403">
    <property type="entry name" value="Ankyrin repeat"/>
    <property type="match status" value="2"/>
</dbReference>
<reference evidence="3" key="1">
    <citation type="submission" date="2016-10" db="EMBL/GenBank/DDBJ databases">
        <authorList>
            <person name="Benchimol M."/>
            <person name="Almeida L.G."/>
            <person name="Vasconcelos A.T."/>
            <person name="Perreira-Neves A."/>
            <person name="Rosa I.A."/>
            <person name="Tasca T."/>
            <person name="Bogo M.R."/>
            <person name="de Souza W."/>
        </authorList>
    </citation>
    <scope>NUCLEOTIDE SEQUENCE [LARGE SCALE GENOMIC DNA]</scope>
    <source>
        <strain evidence="3">K</strain>
    </source>
</reference>
<evidence type="ECO:0000256" key="2">
    <source>
        <dbReference type="SAM" id="Phobius"/>
    </source>
</evidence>
<feature type="repeat" description="ANK" evidence="1">
    <location>
        <begin position="227"/>
        <end position="259"/>
    </location>
</feature>
<dbReference type="PROSITE" id="PS50088">
    <property type="entry name" value="ANK_REPEAT"/>
    <property type="match status" value="4"/>
</dbReference>
<feature type="repeat" description="ANK" evidence="1">
    <location>
        <begin position="160"/>
        <end position="192"/>
    </location>
</feature>
<dbReference type="RefSeq" id="XP_068346955.1">
    <property type="nucleotide sequence ID" value="XM_068490620.1"/>
</dbReference>
<dbReference type="PANTHER" id="PTHR46224:SF64">
    <property type="entry name" value="IQ MOTIF AND ANKYRIN REPEAT DOMAIN-CONTAINING PROTEIN 1"/>
    <property type="match status" value="1"/>
</dbReference>
<protein>
    <submittedName>
        <fullName evidence="3">Uncharacterized protein</fullName>
    </submittedName>
</protein>
<dbReference type="PANTHER" id="PTHR46224">
    <property type="entry name" value="ANKYRIN REPEAT FAMILY PROTEIN"/>
    <property type="match status" value="1"/>
</dbReference>
<feature type="repeat" description="ANK" evidence="1">
    <location>
        <begin position="194"/>
        <end position="226"/>
    </location>
</feature>
<feature type="repeat" description="ANK" evidence="1">
    <location>
        <begin position="355"/>
        <end position="387"/>
    </location>
</feature>
<dbReference type="PROSITE" id="PS50297">
    <property type="entry name" value="ANK_REP_REGION"/>
    <property type="match status" value="4"/>
</dbReference>
<keyword evidence="2" id="KW-0812">Transmembrane</keyword>
<dbReference type="VEuPathDB" id="TrichDB:TRFO_02337"/>
<dbReference type="Pfam" id="PF12796">
    <property type="entry name" value="Ank_2"/>
    <property type="match status" value="3"/>
</dbReference>
<dbReference type="InterPro" id="IPR002110">
    <property type="entry name" value="Ankyrin_rpt"/>
</dbReference>
<dbReference type="SMART" id="SM00248">
    <property type="entry name" value="ANK"/>
    <property type="match status" value="8"/>
</dbReference>
<dbReference type="AlphaFoldDB" id="A0A1J4J385"/>
<dbReference type="OrthoDB" id="3246549at2759"/>
<name>A0A1J4J385_9EUKA</name>
<organism evidence="3 4">
    <name type="scientific">Tritrichomonas foetus</name>
    <dbReference type="NCBI Taxonomy" id="1144522"/>
    <lineage>
        <taxon>Eukaryota</taxon>
        <taxon>Metamonada</taxon>
        <taxon>Parabasalia</taxon>
        <taxon>Tritrichomonadida</taxon>
        <taxon>Tritrichomonadidae</taxon>
        <taxon>Tritrichomonas</taxon>
    </lineage>
</organism>
<dbReference type="Pfam" id="PF13606">
    <property type="entry name" value="Ank_3"/>
    <property type="match status" value="1"/>
</dbReference>
<gene>
    <name evidence="3" type="ORF">TRFO_02337</name>
</gene>
<dbReference type="InterPro" id="IPR051616">
    <property type="entry name" value="Cul2-RING_E3_ligase_SR"/>
</dbReference>
<proteinExistence type="predicted"/>
<evidence type="ECO:0000313" key="4">
    <source>
        <dbReference type="Proteomes" id="UP000179807"/>
    </source>
</evidence>
<evidence type="ECO:0000256" key="1">
    <source>
        <dbReference type="PROSITE-ProRule" id="PRU00023"/>
    </source>
</evidence>
<sequence length="451" mass="50164">MNLLLDAGANPNAKNCEGEGPIFTAIRWDQPEVISILSHRGCEINGLNRQGLTPLAVAANFQSPGLVKALLDCDATREVSGVPDDQIDFLTSSKLPKTNNIELLNKPMTANNAQRNKKNVRVAETQQISELFDIVANNQSDQLSKRISEGIDPNSHANYTNETLLHAAVAYGASECVHLLIKAGADVNAQTALYQESPLHIAIQEGFFDIFHDLIRNGADIEIMNCEGEGPLFTAVKYDRVEMFRVLIRKGADVNKVNYGGLAPIHFSVMDSNEFLTDSLLYYGANPANGELNPYLYAFRAGDKTIANNLEIVAPTLATATKLSPEIFRVIKEDNVQALNKLIIKGFDLNLIDVLEGSPLHCATEHNSINCVKLLVENGANVNIRSIQRHETPLQIAIRKNYTELYDYFIGLNVDLSLRNKDVTYSIFWSFLLLFMKMPSFMQFVRTTRKF</sequence>
<dbReference type="InterPro" id="IPR036770">
    <property type="entry name" value="Ankyrin_rpt-contain_sf"/>
</dbReference>
<keyword evidence="2" id="KW-0472">Membrane</keyword>
<dbReference type="Gene3D" id="1.25.40.20">
    <property type="entry name" value="Ankyrin repeat-containing domain"/>
    <property type="match status" value="3"/>
</dbReference>
<evidence type="ECO:0000313" key="3">
    <source>
        <dbReference type="EMBL" id="OHS93818.1"/>
    </source>
</evidence>
<feature type="transmembrane region" description="Helical" evidence="2">
    <location>
        <begin position="427"/>
        <end position="445"/>
    </location>
</feature>